<dbReference type="AlphaFoldDB" id="A0A0C5CS13"/>
<dbReference type="EMBL" id="CP010525">
    <property type="protein sequence ID" value="AJO24242.1"/>
    <property type="molecule type" value="Genomic_DNA"/>
</dbReference>
<feature type="domain" description="HTH gntR-type" evidence="4">
    <location>
        <begin position="9"/>
        <end position="77"/>
    </location>
</feature>
<dbReference type="PATRIC" id="fig|1398.18.peg.3405"/>
<dbReference type="SMART" id="SM00895">
    <property type="entry name" value="FCD"/>
    <property type="match status" value="1"/>
</dbReference>
<dbReference type="SUPFAM" id="SSF48008">
    <property type="entry name" value="GntR ligand-binding domain-like"/>
    <property type="match status" value="1"/>
</dbReference>
<evidence type="ECO:0000313" key="8">
    <source>
        <dbReference type="Proteomes" id="UP000070376"/>
    </source>
</evidence>
<proteinExistence type="predicted"/>
<dbReference type="PROSITE" id="PS50949">
    <property type="entry name" value="HTH_GNTR"/>
    <property type="match status" value="1"/>
</dbReference>
<dbReference type="EMBL" id="LRPN01000135">
    <property type="protein sequence ID" value="KWZ78775.1"/>
    <property type="molecule type" value="Genomic_DNA"/>
</dbReference>
<dbReference type="Gene3D" id="1.10.10.10">
    <property type="entry name" value="Winged helix-like DNA-binding domain superfamily/Winged helix DNA-binding domain"/>
    <property type="match status" value="1"/>
</dbReference>
<sequence length="236" mass="26369">MKYKKIKPAKIYEQVANELIEMIQNGELKPGDKLDPVPLLAEKFSVGRSAIREALTSLRALGYIELKQGEGTFVRNFDASGISYPISQAVLMNQEDVANLLEVRKILEAGAAATAAVKRTEADLERIRQALADMKRATGNEELGEKADLAFHLAIVQAVQNPILAGLMNQVAETMEDAMKETRRMLLFSDPSTLGALYEQHERIRVAIEEKDSEKARKAMIDHLQFVENSLKDFLR</sequence>
<dbReference type="GO" id="GO:0003677">
    <property type="term" value="F:DNA binding"/>
    <property type="evidence" value="ECO:0007669"/>
    <property type="project" value="UniProtKB-KW"/>
</dbReference>
<dbReference type="SUPFAM" id="SSF46785">
    <property type="entry name" value="Winged helix' DNA-binding domain"/>
    <property type="match status" value="1"/>
</dbReference>
<dbReference type="PANTHER" id="PTHR43537:SF5">
    <property type="entry name" value="UXU OPERON TRANSCRIPTIONAL REGULATOR"/>
    <property type="match status" value="1"/>
</dbReference>
<organism evidence="6 8">
    <name type="scientific">Heyndrickxia coagulans</name>
    <name type="common">Weizmannia coagulans</name>
    <dbReference type="NCBI Taxonomy" id="1398"/>
    <lineage>
        <taxon>Bacteria</taxon>
        <taxon>Bacillati</taxon>
        <taxon>Bacillota</taxon>
        <taxon>Bacilli</taxon>
        <taxon>Bacillales</taxon>
        <taxon>Bacillaceae</taxon>
        <taxon>Heyndrickxia</taxon>
    </lineage>
</organism>
<evidence type="ECO:0000256" key="1">
    <source>
        <dbReference type="ARBA" id="ARBA00023015"/>
    </source>
</evidence>
<dbReference type="PANTHER" id="PTHR43537">
    <property type="entry name" value="TRANSCRIPTIONAL REGULATOR, GNTR FAMILY"/>
    <property type="match status" value="1"/>
</dbReference>
<dbReference type="Proteomes" id="UP000032024">
    <property type="component" value="Chromosome"/>
</dbReference>
<keyword evidence="3" id="KW-0804">Transcription</keyword>
<evidence type="ECO:0000313" key="7">
    <source>
        <dbReference type="Proteomes" id="UP000032024"/>
    </source>
</evidence>
<evidence type="ECO:0000313" key="6">
    <source>
        <dbReference type="EMBL" id="KWZ78775.1"/>
    </source>
</evidence>
<dbReference type="STRING" id="1398.AB434_1878"/>
<dbReference type="RefSeq" id="WP_014096073.1">
    <property type="nucleotide sequence ID" value="NZ_CP010525.1"/>
</dbReference>
<reference evidence="7" key="2">
    <citation type="submission" date="2015-01" db="EMBL/GenBank/DDBJ databases">
        <title>Comparative genome analysis of Bacillus coagulans HM-08, Clostridium butyricum HM-68, Bacillus subtilis HM-66 and Bacillus paralicheniformis BL-09.</title>
        <authorList>
            <person name="Zhang H."/>
        </authorList>
    </citation>
    <scope>NUCLEOTIDE SEQUENCE [LARGE SCALE GENOMIC DNA]</scope>
    <source>
        <strain evidence="7">HM-08</strain>
    </source>
</reference>
<name>A0A0C5CS13_HEYCO</name>
<evidence type="ECO:0000256" key="2">
    <source>
        <dbReference type="ARBA" id="ARBA00023125"/>
    </source>
</evidence>
<keyword evidence="1" id="KW-0805">Transcription regulation</keyword>
<dbReference type="SMART" id="SM00345">
    <property type="entry name" value="HTH_GNTR"/>
    <property type="match status" value="1"/>
</dbReference>
<reference evidence="8" key="3">
    <citation type="submission" date="2016-01" db="EMBL/GenBank/DDBJ databases">
        <authorList>
            <person name="Mitreva M."/>
            <person name="Pepin K.H."/>
            <person name="Mihindukulasuriya K.A."/>
            <person name="Fulton R."/>
            <person name="Fronick C."/>
            <person name="O'Laughlin M."/>
            <person name="Miner T."/>
            <person name="Herter B."/>
            <person name="Rosa B.A."/>
            <person name="Cordes M."/>
            <person name="Tomlinson C."/>
            <person name="Wollam A."/>
            <person name="Palsikar V.B."/>
            <person name="Mardis E.R."/>
            <person name="Wilson R.K."/>
        </authorList>
    </citation>
    <scope>NUCLEOTIDE SEQUENCE [LARGE SCALE GENOMIC DNA]</scope>
    <source>
        <strain evidence="8">GED7749B</strain>
    </source>
</reference>
<dbReference type="GO" id="GO:0003700">
    <property type="term" value="F:DNA-binding transcription factor activity"/>
    <property type="evidence" value="ECO:0007669"/>
    <property type="project" value="InterPro"/>
</dbReference>
<keyword evidence="2" id="KW-0238">DNA-binding</keyword>
<dbReference type="InterPro" id="IPR011711">
    <property type="entry name" value="GntR_C"/>
</dbReference>
<dbReference type="Pfam" id="PF07729">
    <property type="entry name" value="FCD"/>
    <property type="match status" value="1"/>
</dbReference>
<dbReference type="GeneID" id="93260814"/>
<keyword evidence="7" id="KW-1185">Reference proteome</keyword>
<dbReference type="Proteomes" id="UP000070376">
    <property type="component" value="Unassembled WGS sequence"/>
</dbReference>
<evidence type="ECO:0000256" key="3">
    <source>
        <dbReference type="ARBA" id="ARBA00023163"/>
    </source>
</evidence>
<dbReference type="Gene3D" id="1.20.120.530">
    <property type="entry name" value="GntR ligand-binding domain-like"/>
    <property type="match status" value="1"/>
</dbReference>
<accession>A0A0C5CS13</accession>
<dbReference type="InterPro" id="IPR036388">
    <property type="entry name" value="WH-like_DNA-bd_sf"/>
</dbReference>
<protein>
    <submittedName>
        <fullName evidence="6">FCD domain protein</fullName>
    </submittedName>
    <submittedName>
        <fullName evidence="5">GntR family transcriptional regulator</fullName>
    </submittedName>
</protein>
<dbReference type="InterPro" id="IPR000524">
    <property type="entry name" value="Tscrpt_reg_HTH_GntR"/>
</dbReference>
<evidence type="ECO:0000313" key="5">
    <source>
        <dbReference type="EMBL" id="AJO24242.1"/>
    </source>
</evidence>
<dbReference type="InterPro" id="IPR008920">
    <property type="entry name" value="TF_FadR/GntR_C"/>
</dbReference>
<dbReference type="Pfam" id="PF00392">
    <property type="entry name" value="GntR"/>
    <property type="match status" value="1"/>
</dbReference>
<reference evidence="6" key="4">
    <citation type="submission" date="2016-01" db="EMBL/GenBank/DDBJ databases">
        <authorList>
            <person name="Oliw E.H."/>
        </authorList>
    </citation>
    <scope>NUCLEOTIDE SEQUENCE [LARGE SCALE GENOMIC DNA]</scope>
    <source>
        <strain evidence="6">GED7749B</strain>
    </source>
</reference>
<reference evidence="5" key="1">
    <citation type="submission" date="2015-01" db="EMBL/GenBank/DDBJ databases">
        <title>Comparative genome analysis of Bacillus coagulans HM-08, Clostridium butyricum HM-68, Bacillus subtilis HM-66 and Bacillus licheniformis BL-09.</title>
        <authorList>
            <person name="Zhang H."/>
        </authorList>
    </citation>
    <scope>NUCLEOTIDE SEQUENCE [LARGE SCALE GENOMIC DNA]</scope>
    <source>
        <strain evidence="5">HM-08</strain>
    </source>
</reference>
<dbReference type="InterPro" id="IPR036390">
    <property type="entry name" value="WH_DNA-bd_sf"/>
</dbReference>
<gene>
    <name evidence="6" type="ORF">HMPREF3213_02874</name>
    <name evidence="5" type="ORF">SB48_HM08orf05520</name>
</gene>
<dbReference type="CDD" id="cd07377">
    <property type="entry name" value="WHTH_GntR"/>
    <property type="match status" value="1"/>
</dbReference>
<evidence type="ECO:0000259" key="4">
    <source>
        <dbReference type="PROSITE" id="PS50949"/>
    </source>
</evidence>